<comment type="catalytic activity">
    <reaction evidence="11">
        <text>Couples ATP hydrolysis with the unwinding of duplex DNA by translocating in the 3'-5' direction.</text>
        <dbReference type="EC" id="5.6.2.4"/>
    </reaction>
</comment>
<evidence type="ECO:0000313" key="19">
    <source>
        <dbReference type="Proteomes" id="UP000006437"/>
    </source>
</evidence>
<keyword evidence="4 14" id="KW-0378">Hydrolase</keyword>
<dbReference type="GO" id="GO:0003677">
    <property type="term" value="F:DNA binding"/>
    <property type="evidence" value="ECO:0007669"/>
    <property type="project" value="UniProtKB-KW"/>
</dbReference>
<dbReference type="InterPro" id="IPR011335">
    <property type="entry name" value="Restrct_endonuc-II-like"/>
</dbReference>
<evidence type="ECO:0000256" key="1">
    <source>
        <dbReference type="ARBA" id="ARBA00022722"/>
    </source>
</evidence>
<dbReference type="AlphaFoldDB" id="G9X264"/>
<keyword evidence="7 14" id="KW-0067">ATP-binding</keyword>
<dbReference type="InterPro" id="IPR014017">
    <property type="entry name" value="DNA_helicase_UvrD-like_C"/>
</dbReference>
<keyword evidence="10" id="KW-0413">Isomerase</keyword>
<name>G9X264_9FIRM</name>
<evidence type="ECO:0000256" key="12">
    <source>
        <dbReference type="ARBA" id="ARBA00034808"/>
    </source>
</evidence>
<protein>
    <recommendedName>
        <fullName evidence="12">DNA 3'-5' helicase</fullName>
        <ecNumber evidence="12">5.6.2.4</ecNumber>
    </recommendedName>
</protein>
<dbReference type="Pfam" id="PF00580">
    <property type="entry name" value="UvrD-helicase"/>
    <property type="match status" value="1"/>
</dbReference>
<dbReference type="Pfam" id="PF13361">
    <property type="entry name" value="UvrD_C"/>
    <property type="match status" value="1"/>
</dbReference>
<gene>
    <name evidence="18" type="ORF">HMPREF9629_00487</name>
</gene>
<dbReference type="InterPro" id="IPR014152">
    <property type="entry name" value="AddA"/>
</dbReference>
<evidence type="ECO:0000256" key="7">
    <source>
        <dbReference type="ARBA" id="ARBA00022840"/>
    </source>
</evidence>
<evidence type="ECO:0000259" key="17">
    <source>
        <dbReference type="PROSITE" id="PS51217"/>
    </source>
</evidence>
<evidence type="ECO:0000256" key="13">
    <source>
        <dbReference type="ARBA" id="ARBA00048988"/>
    </source>
</evidence>
<dbReference type="SUPFAM" id="SSF52540">
    <property type="entry name" value="P-loop containing nucleoside triphosphate hydrolases"/>
    <property type="match status" value="1"/>
</dbReference>
<evidence type="ECO:0000256" key="4">
    <source>
        <dbReference type="ARBA" id="ARBA00022801"/>
    </source>
</evidence>
<dbReference type="GO" id="GO:0033202">
    <property type="term" value="C:DNA helicase complex"/>
    <property type="evidence" value="ECO:0007669"/>
    <property type="project" value="TreeGrafter"/>
</dbReference>
<organism evidence="18 19">
    <name type="scientific">Peptoanaerobacter stomatis</name>
    <dbReference type="NCBI Taxonomy" id="796937"/>
    <lineage>
        <taxon>Bacteria</taxon>
        <taxon>Bacillati</taxon>
        <taxon>Bacillota</taxon>
        <taxon>Clostridia</taxon>
        <taxon>Peptostreptococcales</taxon>
        <taxon>Filifactoraceae</taxon>
        <taxon>Peptoanaerobacter</taxon>
    </lineage>
</organism>
<keyword evidence="3" id="KW-0227">DNA damage</keyword>
<keyword evidence="9" id="KW-0234">DNA repair</keyword>
<dbReference type="BioCyc" id="EBAC796937-HMP:GMGH-488-MONOMER"/>
<dbReference type="InterPro" id="IPR038726">
    <property type="entry name" value="PDDEXK_AddAB-type"/>
</dbReference>
<evidence type="ECO:0000256" key="14">
    <source>
        <dbReference type="PROSITE-ProRule" id="PRU00560"/>
    </source>
</evidence>
<keyword evidence="8" id="KW-0238">DNA-binding</keyword>
<dbReference type="RefSeq" id="WP_009524724.1">
    <property type="nucleotide sequence ID" value="NZ_JH414547.1"/>
</dbReference>
<evidence type="ECO:0000256" key="10">
    <source>
        <dbReference type="ARBA" id="ARBA00023235"/>
    </source>
</evidence>
<dbReference type="GO" id="GO:0005524">
    <property type="term" value="F:ATP binding"/>
    <property type="evidence" value="ECO:0007669"/>
    <property type="project" value="UniProtKB-UniRule"/>
</dbReference>
<dbReference type="EMBL" id="AFZE01000045">
    <property type="protein sequence ID" value="EHL13187.1"/>
    <property type="molecule type" value="Genomic_DNA"/>
</dbReference>
<dbReference type="InterPro" id="IPR027417">
    <property type="entry name" value="P-loop_NTPase"/>
</dbReference>
<keyword evidence="2 14" id="KW-0547">Nucleotide-binding</keyword>
<evidence type="ECO:0000256" key="11">
    <source>
        <dbReference type="ARBA" id="ARBA00034617"/>
    </source>
</evidence>
<evidence type="ECO:0000256" key="2">
    <source>
        <dbReference type="ARBA" id="ARBA00022741"/>
    </source>
</evidence>
<dbReference type="HOGENOM" id="CLU_001114_3_1_9"/>
<keyword evidence="5 14" id="KW-0347">Helicase</keyword>
<evidence type="ECO:0000256" key="15">
    <source>
        <dbReference type="SAM" id="Coils"/>
    </source>
</evidence>
<evidence type="ECO:0000256" key="6">
    <source>
        <dbReference type="ARBA" id="ARBA00022839"/>
    </source>
</evidence>
<dbReference type="Gene3D" id="3.90.320.10">
    <property type="match status" value="1"/>
</dbReference>
<dbReference type="GO" id="GO:0000725">
    <property type="term" value="P:recombinational repair"/>
    <property type="evidence" value="ECO:0007669"/>
    <property type="project" value="TreeGrafter"/>
</dbReference>
<dbReference type="Proteomes" id="UP000006437">
    <property type="component" value="Unassembled WGS sequence"/>
</dbReference>
<keyword evidence="1" id="KW-0540">Nuclease</keyword>
<dbReference type="InterPro" id="IPR011604">
    <property type="entry name" value="PDDEXK-like_dom_sf"/>
</dbReference>
<reference evidence="18 19" key="1">
    <citation type="submission" date="2011-08" db="EMBL/GenBank/DDBJ databases">
        <title>The Genome Sequence of Eubacteriaceae bacterium ACC19a.</title>
        <authorList>
            <consortium name="The Broad Institute Genome Sequencing Platform"/>
            <person name="Earl A."/>
            <person name="Ward D."/>
            <person name="Feldgarden M."/>
            <person name="Gevers D."/>
            <person name="Sizova M."/>
            <person name="Hazen A."/>
            <person name="Epstein S."/>
            <person name="Young S.K."/>
            <person name="Zeng Q."/>
            <person name="Gargeya S."/>
            <person name="Fitzgerald M."/>
            <person name="Haas B."/>
            <person name="Abouelleil A."/>
            <person name="Alvarado L."/>
            <person name="Arachchi H.M."/>
            <person name="Berlin A."/>
            <person name="Brown A."/>
            <person name="Chapman S.B."/>
            <person name="Chen Z."/>
            <person name="Dunbar C."/>
            <person name="Freedman E."/>
            <person name="Gearin G."/>
            <person name="Gellesch M."/>
            <person name="Goldberg J."/>
            <person name="Griggs A."/>
            <person name="Gujja S."/>
            <person name="Heiman D."/>
            <person name="Howarth C."/>
            <person name="Larson L."/>
            <person name="Lui A."/>
            <person name="MacDonald P.J.P."/>
            <person name="Montmayeur A."/>
            <person name="Murphy C."/>
            <person name="Neiman D."/>
            <person name="Pearson M."/>
            <person name="Priest M."/>
            <person name="Roberts A."/>
            <person name="Saif S."/>
            <person name="Shea T."/>
            <person name="Shenoy N."/>
            <person name="Sisk P."/>
            <person name="Stolte C."/>
            <person name="Sykes S."/>
            <person name="Wortman J."/>
            <person name="Nusbaum C."/>
            <person name="Birren B."/>
        </authorList>
    </citation>
    <scope>NUCLEOTIDE SEQUENCE [LARGE SCALE GENOMIC DNA]</scope>
    <source>
        <strain evidence="18 19">ACC19a</strain>
    </source>
</reference>
<comment type="catalytic activity">
    <reaction evidence="13">
        <text>ATP + H2O = ADP + phosphate + H(+)</text>
        <dbReference type="Rhea" id="RHEA:13065"/>
        <dbReference type="ChEBI" id="CHEBI:15377"/>
        <dbReference type="ChEBI" id="CHEBI:15378"/>
        <dbReference type="ChEBI" id="CHEBI:30616"/>
        <dbReference type="ChEBI" id="CHEBI:43474"/>
        <dbReference type="ChEBI" id="CHEBI:456216"/>
        <dbReference type="EC" id="5.6.2.4"/>
    </reaction>
</comment>
<dbReference type="PANTHER" id="PTHR11070:SF48">
    <property type="entry name" value="ATP-DEPENDENT HELICASE_NUCLEASE SUBUNIT A"/>
    <property type="match status" value="1"/>
</dbReference>
<dbReference type="Pfam" id="PF12705">
    <property type="entry name" value="PDDEXK_1"/>
    <property type="match status" value="1"/>
</dbReference>
<dbReference type="EC" id="5.6.2.4" evidence="12"/>
<dbReference type="GO" id="GO:0004527">
    <property type="term" value="F:exonuclease activity"/>
    <property type="evidence" value="ECO:0007669"/>
    <property type="project" value="UniProtKB-KW"/>
</dbReference>
<evidence type="ECO:0000313" key="18">
    <source>
        <dbReference type="EMBL" id="EHL13187.1"/>
    </source>
</evidence>
<dbReference type="PROSITE" id="PS51198">
    <property type="entry name" value="UVRD_HELICASE_ATP_BIND"/>
    <property type="match status" value="1"/>
</dbReference>
<dbReference type="PROSITE" id="PS51217">
    <property type="entry name" value="UVRD_HELICASE_CTER"/>
    <property type="match status" value="1"/>
</dbReference>
<dbReference type="GO" id="GO:0005829">
    <property type="term" value="C:cytosol"/>
    <property type="evidence" value="ECO:0007669"/>
    <property type="project" value="TreeGrafter"/>
</dbReference>
<evidence type="ECO:0000256" key="8">
    <source>
        <dbReference type="ARBA" id="ARBA00023125"/>
    </source>
</evidence>
<feature type="domain" description="UvrD-like helicase ATP-binding" evidence="16">
    <location>
        <begin position="1"/>
        <end position="453"/>
    </location>
</feature>
<dbReference type="PATRIC" id="fig|796937.3.peg.1711"/>
<evidence type="ECO:0000259" key="16">
    <source>
        <dbReference type="PROSITE" id="PS51198"/>
    </source>
</evidence>
<feature type="binding site" evidence="14">
    <location>
        <begin position="22"/>
        <end position="29"/>
    </location>
    <ligand>
        <name>ATP</name>
        <dbReference type="ChEBI" id="CHEBI:30616"/>
    </ligand>
</feature>
<sequence length="1172" mass="138622">MKWSINQQDAINTRGKNILVSAAAGSGKTAVLTQRIVNILIKEKISIDSMLILTFTKSAANEMKSRIQSRLYKYLQENGKDIHIKNQIDLIGQANISTMHAFCVSLLRENFEVLDIDPNFTLGNNSVISILKDETIQEIFEEKYESQDEDFLNLVNIYSKKNDDSYLINIIYQIYTFIQSKKEPIKWLYEQAEKYNIKNINDSEYMSVMKKDIRLNIESLKSIIQNAIGLCKNANLKYEETLIQDMENLIYLEQILQKDYDLFIKEVSQLKYTKLKPIRKNEDVDMSVVEKVKNIRDYHIKKYGFEELKKHNITTSIYAKQMKDYYPVILSLCKLVEEFANRYMVAKLEKNIFDFNDLEHQTLKILNDEDCANKLKQKYKYIFYDEYQDSNEVQDTIIQKIASKDNLFFVGDVKQSIYRFRLAEPQIFIDKYELYKADENSKKIDLSENFRSSSRVIDFCNMIFEKIMTKDVAGIEYDESARLKYHKKKYKKNYEIIKNKKLTSENIKFKLYPKSSVKINILTNIEEKNKYSDYEKENDIDISDFEDEELMAELTAKQIIDMINSKKNINYRDIIILKRSLKGSVNIYSRVFKKYNIPLFIDYSQAVFEVLEVSLFIDFLKIIDNIRQDEALLAVLLSSIGKFDIDDITKIKIYDMKEKYFYNIFFKYAREVQDELSEKIAKFIKKIENYADIERYMQLDEFIDYIMTDSSYKDYIRTMPQGEMRIQNLEIINEKAREFIQNENKSLFHFLMYIDAILKNKSDDITPKSISKEQNLVRLMSIHKSKGLESRIVIINDLQKKFNMQDKNKAILLDAKYGIGSNYVDIQDDYYMPTLAKKAVLSEYESGARAEEIRILYVALTRAKNDIILNSIGKATYYKLIENIRTGFFPKGLESINNYQDFILYAIADDIRDNFSNTKLYQFNEIDIKDIILAEEEKTDLRQKFEDMLKNISLSEEEKKLIREKYTYDYEYKDYITKQVKTSVTSLAKKNIELKSKYIVEKLFDYDYHKKINDFTPEKIGTLNHLFLQHIDFKKDYTSDDLEKQLADMIKSDFITQEESEVINLKQVYNFIKSDIGKRIKKSQNIYQEESFIDSYDGTLLSGVIDLFFEEDNHLVLLDYKTDSVRKEDVKEHAKMYKEQINLYKTAINKAFDKEVKQSYIYFLSVGEIVEM</sequence>
<feature type="coiled-coil region" evidence="15">
    <location>
        <begin position="931"/>
        <end position="958"/>
    </location>
</feature>
<keyword evidence="6" id="KW-0269">Exonuclease</keyword>
<evidence type="ECO:0000256" key="3">
    <source>
        <dbReference type="ARBA" id="ARBA00022763"/>
    </source>
</evidence>
<accession>G9X264</accession>
<keyword evidence="15" id="KW-0175">Coiled coil</keyword>
<dbReference type="PANTHER" id="PTHR11070">
    <property type="entry name" value="UVRD / RECB / PCRA DNA HELICASE FAMILY MEMBER"/>
    <property type="match status" value="1"/>
</dbReference>
<feature type="domain" description="UvrD-like helicase C-terminal" evidence="17">
    <location>
        <begin position="509"/>
        <end position="787"/>
    </location>
</feature>
<dbReference type="Gene3D" id="1.10.486.10">
    <property type="entry name" value="PCRA, domain 4"/>
    <property type="match status" value="1"/>
</dbReference>
<dbReference type="GO" id="GO:0016887">
    <property type="term" value="F:ATP hydrolysis activity"/>
    <property type="evidence" value="ECO:0007669"/>
    <property type="project" value="RHEA"/>
</dbReference>
<evidence type="ECO:0000256" key="5">
    <source>
        <dbReference type="ARBA" id="ARBA00022806"/>
    </source>
</evidence>
<evidence type="ECO:0000256" key="9">
    <source>
        <dbReference type="ARBA" id="ARBA00023204"/>
    </source>
</evidence>
<dbReference type="NCBIfam" id="TIGR02785">
    <property type="entry name" value="addA_Gpos"/>
    <property type="match status" value="1"/>
</dbReference>
<dbReference type="InterPro" id="IPR014016">
    <property type="entry name" value="UvrD-like_ATP-bd"/>
</dbReference>
<comment type="caution">
    <text evidence="18">The sequence shown here is derived from an EMBL/GenBank/DDBJ whole genome shotgun (WGS) entry which is preliminary data.</text>
</comment>
<dbReference type="Gene3D" id="3.40.50.300">
    <property type="entry name" value="P-loop containing nucleotide triphosphate hydrolases"/>
    <property type="match status" value="4"/>
</dbReference>
<dbReference type="InterPro" id="IPR000212">
    <property type="entry name" value="DNA_helicase_UvrD/REP"/>
</dbReference>
<dbReference type="GO" id="GO:0043138">
    <property type="term" value="F:3'-5' DNA helicase activity"/>
    <property type="evidence" value="ECO:0007669"/>
    <property type="project" value="UniProtKB-EC"/>
</dbReference>
<dbReference type="GO" id="GO:0006302">
    <property type="term" value="P:double-strand break repair"/>
    <property type="evidence" value="ECO:0007669"/>
    <property type="project" value="InterPro"/>
</dbReference>
<proteinExistence type="predicted"/>
<dbReference type="SUPFAM" id="SSF52980">
    <property type="entry name" value="Restriction endonuclease-like"/>
    <property type="match status" value="1"/>
</dbReference>